<dbReference type="SMART" id="SM00729">
    <property type="entry name" value="Elp3"/>
    <property type="match status" value="1"/>
</dbReference>
<dbReference type="OrthoDB" id="9808022at2"/>
<reference evidence="2" key="2">
    <citation type="submission" date="2013-08" db="EMBL/GenBank/DDBJ databases">
        <title>Draft genome sequence of Anaerofustis stercorihominis (DSM 17244).</title>
        <authorList>
            <person name="Sudarsanam P."/>
            <person name="Ley R."/>
            <person name="Guruge J."/>
            <person name="Turnbaugh P.J."/>
            <person name="Mahowald M."/>
            <person name="Liep D."/>
            <person name="Gordon J."/>
        </authorList>
    </citation>
    <scope>NUCLEOTIDE SEQUENCE</scope>
    <source>
        <strain evidence="2">DSM 17244</strain>
    </source>
</reference>
<dbReference type="Pfam" id="PF04055">
    <property type="entry name" value="Radical_SAM"/>
    <property type="match status" value="1"/>
</dbReference>
<dbReference type="SUPFAM" id="SSF102114">
    <property type="entry name" value="Radical SAM enzymes"/>
    <property type="match status" value="1"/>
</dbReference>
<dbReference type="Gene3D" id="3.80.30.20">
    <property type="entry name" value="tm_1862 like domain"/>
    <property type="match status" value="1"/>
</dbReference>
<dbReference type="InterPro" id="IPR023995">
    <property type="entry name" value="HemZ"/>
</dbReference>
<dbReference type="InterPro" id="IPR007197">
    <property type="entry name" value="rSAM"/>
</dbReference>
<feature type="domain" description="Radical SAM core" evidence="1">
    <location>
        <begin position="130"/>
        <end position="366"/>
    </location>
</feature>
<dbReference type="GeneID" id="98001277"/>
<keyword evidence="2" id="KW-0560">Oxidoreductase</keyword>
<dbReference type="GO" id="GO:0051539">
    <property type="term" value="F:4 iron, 4 sulfur cluster binding"/>
    <property type="evidence" value="ECO:0007669"/>
    <property type="project" value="TreeGrafter"/>
</dbReference>
<dbReference type="InterPro" id="IPR058240">
    <property type="entry name" value="rSAM_sf"/>
</dbReference>
<name>B1C9H7_9FIRM</name>
<proteinExistence type="predicted"/>
<dbReference type="RefSeq" id="WP_007051018.1">
    <property type="nucleotide sequence ID" value="NZ_DS560019.1"/>
</dbReference>
<dbReference type="PROSITE" id="PS51918">
    <property type="entry name" value="RADICAL_SAM"/>
    <property type="match status" value="1"/>
</dbReference>
<dbReference type="SFLD" id="SFLDG01082">
    <property type="entry name" value="B12-binding_domain_containing"/>
    <property type="match status" value="1"/>
</dbReference>
<dbReference type="SFLD" id="SFLDS00029">
    <property type="entry name" value="Radical_SAM"/>
    <property type="match status" value="1"/>
</dbReference>
<gene>
    <name evidence="2" type="primary">hemZ</name>
    <name evidence="2" type="ORF">ANASTE_02270</name>
</gene>
<dbReference type="GO" id="GO:0005737">
    <property type="term" value="C:cytoplasm"/>
    <property type="evidence" value="ECO:0007669"/>
    <property type="project" value="TreeGrafter"/>
</dbReference>
<dbReference type="SFLD" id="SFLDG01065">
    <property type="entry name" value="anaerobic_coproporphyrinogen-I"/>
    <property type="match status" value="1"/>
</dbReference>
<accession>B1C9H7</accession>
<dbReference type="SFLD" id="SFLDF00310">
    <property type="entry name" value="oxygen-independent_coproporphy"/>
    <property type="match status" value="1"/>
</dbReference>
<dbReference type="GO" id="GO:0016491">
    <property type="term" value="F:oxidoreductase activity"/>
    <property type="evidence" value="ECO:0007669"/>
    <property type="project" value="UniProtKB-KW"/>
</dbReference>
<evidence type="ECO:0000313" key="2">
    <source>
        <dbReference type="EMBL" id="EDS72548.1"/>
    </source>
</evidence>
<evidence type="ECO:0000259" key="1">
    <source>
        <dbReference type="PROSITE" id="PS51918"/>
    </source>
</evidence>
<dbReference type="Proteomes" id="UP000005178">
    <property type="component" value="Unassembled WGS sequence"/>
</dbReference>
<organism evidence="2 3">
    <name type="scientific">Anaerofustis stercorihominis DSM 17244</name>
    <dbReference type="NCBI Taxonomy" id="445971"/>
    <lineage>
        <taxon>Bacteria</taxon>
        <taxon>Bacillati</taxon>
        <taxon>Bacillota</taxon>
        <taxon>Clostridia</taxon>
        <taxon>Eubacteriales</taxon>
        <taxon>Eubacteriaceae</taxon>
        <taxon>Anaerofustis</taxon>
    </lineage>
</organism>
<dbReference type="STRING" id="445971.ANASTE_02270"/>
<dbReference type="eggNOG" id="COG0635">
    <property type="taxonomic scope" value="Bacteria"/>
</dbReference>
<keyword evidence="3" id="KW-1185">Reference proteome</keyword>
<protein>
    <submittedName>
        <fullName evidence="2">Coproporphyrinogen dehydrogenase HemZ</fullName>
        <ecNumber evidence="2">1.3.99.22</ecNumber>
    </submittedName>
</protein>
<comment type="caution">
    <text evidence="2">The sequence shown here is derived from an EMBL/GenBank/DDBJ whole genome shotgun (WGS) entry which is preliminary data.</text>
</comment>
<dbReference type="NCBIfam" id="TIGR03994">
    <property type="entry name" value="rSAM_HemZ"/>
    <property type="match status" value="1"/>
</dbReference>
<dbReference type="InterPro" id="IPR023404">
    <property type="entry name" value="rSAM_horseshoe"/>
</dbReference>
<dbReference type="AlphaFoldDB" id="B1C9H7"/>
<evidence type="ECO:0000313" key="3">
    <source>
        <dbReference type="Proteomes" id="UP000005178"/>
    </source>
</evidence>
<dbReference type="PANTHER" id="PTHR13932">
    <property type="entry name" value="COPROPORPHYRINIGEN III OXIDASE"/>
    <property type="match status" value="1"/>
</dbReference>
<dbReference type="GO" id="GO:0006779">
    <property type="term" value="P:porphyrin-containing compound biosynthetic process"/>
    <property type="evidence" value="ECO:0007669"/>
    <property type="project" value="TreeGrafter"/>
</dbReference>
<dbReference type="PANTHER" id="PTHR13932:SF1">
    <property type="entry name" value="OXYGEN-INDEPENDENT COPROPORPHYRINOGEN-III OXIDASE-LIKE PROTEIN HEMZ"/>
    <property type="match status" value="1"/>
</dbReference>
<dbReference type="EC" id="1.3.99.22" evidence="2"/>
<dbReference type="InterPro" id="IPR034505">
    <property type="entry name" value="Coproporphyrinogen-III_oxidase"/>
</dbReference>
<dbReference type="HOGENOM" id="CLU_029256_0_0_9"/>
<sequence length="454" mass="52830">MNIKTDENIKEIHVREILQLFYPDKYKDIKMKLYSQGNFVYLEYKDKTYKEKINISLKNATKKVVYKALRNETHKEFPYGILTGVKPINILDLYKDKSKNEIRKILKYDYLMNTDKIGLLMNTKETQKELIDDNKYSLYIHIPFCPARCTYCSFPSKICTGNDLILNEYTNVLLKEVNMISEIIDKNSINIDSIYIGGGTPGILNEELTHKLTNSILKNIIKDKNIEFTFELGRADMLTKEKLDILNNDKVNRICLNPQSMSKDVLDNFNRDISPAEFYKAADLIKQYNFILNSDLIMGLNSDSISDFINEVKTLINLKAENITIHTLSLKRSSDMDNIKYEDKDFYDVQSKCFSLLKSNGYYPYYLYKQKQSLCMGENVGFSKRGKECIYNIKTMKNKSTILALGAGGAGKVYDKKNDKTYRVDTTKDTNIYIKDFDKIIKRKAEEYNKYLNI</sequence>
<dbReference type="InterPro" id="IPR006638">
    <property type="entry name" value="Elp3/MiaA/NifB-like_rSAM"/>
</dbReference>
<dbReference type="EMBL" id="ABIL02000006">
    <property type="protein sequence ID" value="EDS72548.1"/>
    <property type="molecule type" value="Genomic_DNA"/>
</dbReference>
<reference evidence="2" key="1">
    <citation type="submission" date="2008-01" db="EMBL/GenBank/DDBJ databases">
        <authorList>
            <person name="Fulton L."/>
            <person name="Clifton S."/>
            <person name="Fulton B."/>
            <person name="Xu J."/>
            <person name="Minx P."/>
            <person name="Pepin K.H."/>
            <person name="Johnson M."/>
            <person name="Thiruvilangam P."/>
            <person name="Bhonagiri V."/>
            <person name="Nash W.E."/>
            <person name="Mardis E.R."/>
            <person name="Wilson R.K."/>
        </authorList>
    </citation>
    <scope>NUCLEOTIDE SEQUENCE [LARGE SCALE GENOMIC DNA]</scope>
    <source>
        <strain evidence="2">DSM 17244</strain>
    </source>
</reference>